<reference evidence="1 2" key="1">
    <citation type="submission" date="2016-12" db="EMBL/GenBank/DDBJ databases">
        <authorList>
            <person name="Song W.-J."/>
            <person name="Kurnit D.M."/>
        </authorList>
    </citation>
    <scope>NUCLEOTIDE SEQUENCE [LARGE SCALE GENOMIC DNA]</scope>
    <source>
        <strain evidence="1 2">DSM 11393</strain>
    </source>
</reference>
<proteinExistence type="predicted"/>
<dbReference type="Gene3D" id="2.30.30.100">
    <property type="match status" value="1"/>
</dbReference>
<dbReference type="OrthoDB" id="5471527at2"/>
<name>A0A1M7TK39_9BACT</name>
<organism evidence="1 2">
    <name type="scientific">Desulfovibrio litoralis DSM 11393</name>
    <dbReference type="NCBI Taxonomy" id="1121455"/>
    <lineage>
        <taxon>Bacteria</taxon>
        <taxon>Pseudomonadati</taxon>
        <taxon>Thermodesulfobacteriota</taxon>
        <taxon>Desulfovibrionia</taxon>
        <taxon>Desulfovibrionales</taxon>
        <taxon>Desulfovibrionaceae</taxon>
        <taxon>Desulfovibrio</taxon>
    </lineage>
</organism>
<dbReference type="STRING" id="1121455.SAMN02745728_02138"/>
<gene>
    <name evidence="1" type="ORF">SAMN02745728_02138</name>
</gene>
<dbReference type="Proteomes" id="UP000186469">
    <property type="component" value="Unassembled WGS sequence"/>
</dbReference>
<dbReference type="EMBL" id="FRDI01000014">
    <property type="protein sequence ID" value="SHN71081.1"/>
    <property type="molecule type" value="Genomic_DNA"/>
</dbReference>
<dbReference type="RefSeq" id="WP_072697812.1">
    <property type="nucleotide sequence ID" value="NZ_FRDI01000014.1"/>
</dbReference>
<sequence>MSYDIRLVKLVSSELVLGKFDAESNSIKDPANLQTVPSQQDGGVQLMLLPYGYPFEQDFTGSISMTHVLFEYKNCPEEIKTRYLEACSKLTLSSGGLGGLDLRGEAAAANASGLILGKK</sequence>
<evidence type="ECO:0000313" key="1">
    <source>
        <dbReference type="EMBL" id="SHN71081.1"/>
    </source>
</evidence>
<protein>
    <submittedName>
        <fullName evidence="1">Uncharacterized protein</fullName>
    </submittedName>
</protein>
<keyword evidence="2" id="KW-1185">Reference proteome</keyword>
<evidence type="ECO:0000313" key="2">
    <source>
        <dbReference type="Proteomes" id="UP000186469"/>
    </source>
</evidence>
<accession>A0A1M7TK39</accession>
<dbReference type="AlphaFoldDB" id="A0A1M7TK39"/>